<organism evidence="1 2">
    <name type="scientific">Linderina macrospora</name>
    <dbReference type="NCBI Taxonomy" id="4868"/>
    <lineage>
        <taxon>Eukaryota</taxon>
        <taxon>Fungi</taxon>
        <taxon>Fungi incertae sedis</taxon>
        <taxon>Zoopagomycota</taxon>
        <taxon>Kickxellomycotina</taxon>
        <taxon>Kickxellomycetes</taxon>
        <taxon>Kickxellales</taxon>
        <taxon>Kickxellaceae</taxon>
        <taxon>Linderina</taxon>
    </lineage>
</organism>
<sequence>MYPPAVKAPDDLPLVIDSIDIPDQENKEVDDNTAEGVPEEKKPAGVRDPKSRFACVPMPYDIILMDIQMPVVHGFEATKRIRKWEESEGVDFRTPIIALTAHAMLGDRDRCLSSGMDEYITKPLRFETLLTTITAFRPRMYNEYGEIVPIMDSLNDGSDSGSDEDEDDEDDSDDEMEPMHAQDYFGRGDMPYGIYADEDDDDDDEDDDDRDDMERYRRSFLGNAFGKRAKRSPGASSGHQEPPPVRLPQGEREEKTSQQRKAARALRKQVMKYKREYGEHITHKADEVPELERRFPDDSKRAGDITDSAENSDNEEGGSGSDADQSRVRGDTDSASPSPMKSKKSAFKPTEMVLTDRDFEKRRSSNFSMKQLNNRSIYNSYSIMSQSAKSRRDRKLAKSDKQKPTRNSSSPQARVAAAYDKSHRESHKHKMGGGGGGGLRAGMLPIDFIDGQPTYRDGIYSMDYNMGGQGFEPQTYLDMPRHSIIDPTMLSFDPPGAPARNSFSYSTTQGGTPTVDNTKSRSDGGWSVATPVQPSILTTQTGSSSFSSSAGAPSTTRARSPFSTSNVSADVSGDGSSTAATSNYTQLKTTADIAAAMAAAAAGDADALRAIQATTMYNDAGEVSTEPADPNVEFYSHRMATQRAESMPVGSSVPAAVSDPVIMAKASPVSSPSSAKAQQVGGGSSTTAK</sequence>
<keyword evidence="1" id="KW-0418">Kinase</keyword>
<dbReference type="EMBL" id="JANBPW010002511">
    <property type="protein sequence ID" value="KAJ1940555.1"/>
    <property type="molecule type" value="Genomic_DNA"/>
</dbReference>
<accession>A0ACC1J796</accession>
<dbReference type="EC" id="2.7.13.3" evidence="1"/>
<reference evidence="1" key="1">
    <citation type="submission" date="2022-07" db="EMBL/GenBank/DDBJ databases">
        <title>Phylogenomic reconstructions and comparative analyses of Kickxellomycotina fungi.</title>
        <authorList>
            <person name="Reynolds N.K."/>
            <person name="Stajich J.E."/>
            <person name="Barry K."/>
            <person name="Grigoriev I.V."/>
            <person name="Crous P."/>
            <person name="Smith M.E."/>
        </authorList>
    </citation>
    <scope>NUCLEOTIDE SEQUENCE</scope>
    <source>
        <strain evidence="1">NRRL 5244</strain>
    </source>
</reference>
<comment type="caution">
    <text evidence="1">The sequence shown here is derived from an EMBL/GenBank/DDBJ whole genome shotgun (WGS) entry which is preliminary data.</text>
</comment>
<evidence type="ECO:0000313" key="2">
    <source>
        <dbReference type="Proteomes" id="UP001150603"/>
    </source>
</evidence>
<keyword evidence="2" id="KW-1185">Reference proteome</keyword>
<name>A0ACC1J796_9FUNG</name>
<gene>
    <name evidence="1" type="primary">NIK1_2</name>
    <name evidence="1" type="ORF">FBU59_003776</name>
</gene>
<evidence type="ECO:0000313" key="1">
    <source>
        <dbReference type="EMBL" id="KAJ1940555.1"/>
    </source>
</evidence>
<protein>
    <submittedName>
        <fullName evidence="1">Histidine kinase osmosensor</fullName>
        <ecNumber evidence="1">2.7.13.3</ecNumber>
    </submittedName>
</protein>
<feature type="non-terminal residue" evidence="1">
    <location>
        <position position="689"/>
    </location>
</feature>
<keyword evidence="1" id="KW-0808">Transferase</keyword>
<proteinExistence type="predicted"/>
<dbReference type="Proteomes" id="UP001150603">
    <property type="component" value="Unassembled WGS sequence"/>
</dbReference>